<dbReference type="Proteomes" id="UP000540656">
    <property type="component" value="Unassembled WGS sequence"/>
</dbReference>
<evidence type="ECO:0000313" key="3">
    <source>
        <dbReference type="Proteomes" id="UP000540656"/>
    </source>
</evidence>
<evidence type="ECO:0000313" key="2">
    <source>
        <dbReference type="EMBL" id="NYG57111.1"/>
    </source>
</evidence>
<keyword evidence="1" id="KW-0472">Membrane</keyword>
<keyword evidence="1" id="KW-1133">Transmembrane helix</keyword>
<evidence type="ECO:0000256" key="1">
    <source>
        <dbReference type="SAM" id="Phobius"/>
    </source>
</evidence>
<organism evidence="2 3">
    <name type="scientific">Nocardioides daedukensis</name>
    <dbReference type="NCBI Taxonomy" id="634462"/>
    <lineage>
        <taxon>Bacteria</taxon>
        <taxon>Bacillati</taxon>
        <taxon>Actinomycetota</taxon>
        <taxon>Actinomycetes</taxon>
        <taxon>Propionibacteriales</taxon>
        <taxon>Nocardioidaceae</taxon>
        <taxon>Nocardioides</taxon>
    </lineage>
</organism>
<name>A0A7Y9RUY6_9ACTN</name>
<proteinExistence type="predicted"/>
<keyword evidence="3" id="KW-1185">Reference proteome</keyword>
<comment type="caution">
    <text evidence="2">The sequence shown here is derived from an EMBL/GenBank/DDBJ whole genome shotgun (WGS) entry which is preliminary data.</text>
</comment>
<protein>
    <submittedName>
        <fullName evidence="2">Uncharacterized protein</fullName>
    </submittedName>
</protein>
<dbReference type="EMBL" id="JACCAA010000001">
    <property type="protein sequence ID" value="NYG57111.1"/>
    <property type="molecule type" value="Genomic_DNA"/>
</dbReference>
<dbReference type="RefSeq" id="WP_179500429.1">
    <property type="nucleotide sequence ID" value="NZ_JACCAA010000001.1"/>
</dbReference>
<reference evidence="2 3" key="1">
    <citation type="submission" date="2020-07" db="EMBL/GenBank/DDBJ databases">
        <title>Sequencing the genomes of 1000 actinobacteria strains.</title>
        <authorList>
            <person name="Klenk H.-P."/>
        </authorList>
    </citation>
    <scope>NUCLEOTIDE SEQUENCE [LARGE SCALE GENOMIC DNA]</scope>
    <source>
        <strain evidence="2 3">DSM 23819</strain>
    </source>
</reference>
<feature type="transmembrane region" description="Helical" evidence="1">
    <location>
        <begin position="6"/>
        <end position="24"/>
    </location>
</feature>
<accession>A0A7Y9RUY6</accession>
<dbReference type="AlphaFoldDB" id="A0A7Y9RUY6"/>
<sequence length="169" mass="18597">MDDLSALISSITAVLATGVSLFLLRQGQLDRRALRQDKDREQARQITSWSDWHSDEVATFARPRLPAVFVSNSSDAAVYDVFVDFRSPVSGDLFRASIGPVPPGESRKKVIDYDGSLGDGWEPAALHAKVNFRDSDGKRWLRDPLGQLRHDPGAGQDGFFEDGGVLLPD</sequence>
<keyword evidence="1" id="KW-0812">Transmembrane</keyword>
<gene>
    <name evidence="2" type="ORF">BJ980_000034</name>
</gene>